<dbReference type="Pfam" id="PF13180">
    <property type="entry name" value="PDZ_2"/>
    <property type="match status" value="1"/>
</dbReference>
<dbReference type="EC" id="3.4.21.107" evidence="4"/>
<keyword evidence="11" id="KW-0732">Signal</keyword>
<evidence type="ECO:0000256" key="10">
    <source>
        <dbReference type="ARBA" id="ARBA00032850"/>
    </source>
</evidence>
<evidence type="ECO:0000313" key="13">
    <source>
        <dbReference type="EMBL" id="MDG0815823.1"/>
    </source>
</evidence>
<dbReference type="Proteomes" id="UP001152321">
    <property type="component" value="Unassembled WGS sequence"/>
</dbReference>
<evidence type="ECO:0000256" key="11">
    <source>
        <dbReference type="SAM" id="SignalP"/>
    </source>
</evidence>
<dbReference type="SUPFAM" id="SSF50494">
    <property type="entry name" value="Trypsin-like serine proteases"/>
    <property type="match status" value="1"/>
</dbReference>
<keyword evidence="14" id="KW-1185">Reference proteome</keyword>
<comment type="similarity">
    <text evidence="3">Belongs to the peptidase S1C family.</text>
</comment>
<organism evidence="13 14">
    <name type="scientific">Bdellovibrio svalbardensis</name>
    <dbReference type="NCBI Taxonomy" id="2972972"/>
    <lineage>
        <taxon>Bacteria</taxon>
        <taxon>Pseudomonadati</taxon>
        <taxon>Bdellovibrionota</taxon>
        <taxon>Bdellovibrionia</taxon>
        <taxon>Bdellovibrionales</taxon>
        <taxon>Pseudobdellovibrionaceae</taxon>
        <taxon>Bdellovibrio</taxon>
    </lineage>
</organism>
<feature type="chain" id="PRO_5047177195" description="Probable periplasmic serine endoprotease DegP-like" evidence="11">
    <location>
        <begin position="24"/>
        <end position="477"/>
    </location>
</feature>
<dbReference type="InterPro" id="IPR001940">
    <property type="entry name" value="Peptidase_S1C"/>
</dbReference>
<dbReference type="SUPFAM" id="SSF50156">
    <property type="entry name" value="PDZ domain-like"/>
    <property type="match status" value="2"/>
</dbReference>
<reference evidence="13" key="1">
    <citation type="submission" date="2022-08" db="EMBL/GenBank/DDBJ databases">
        <title>Novel Bdellovibrio Species Isolated from Svalbard: Designation Bdellovibrio svalbardensis.</title>
        <authorList>
            <person name="Mitchell R.J."/>
            <person name="Choi S.Y."/>
        </authorList>
    </citation>
    <scope>NUCLEOTIDE SEQUENCE</scope>
    <source>
        <strain evidence="13">PAP01</strain>
    </source>
</reference>
<accession>A0ABT6DL27</accession>
<protein>
    <recommendedName>
        <fullName evidence="5">Probable periplasmic serine endoprotease DegP-like</fullName>
        <ecNumber evidence="4">3.4.21.107</ecNumber>
    </recommendedName>
    <alternativeName>
        <fullName evidence="10">Protease Do</fullName>
    </alternativeName>
</protein>
<proteinExistence type="inferred from homology"/>
<dbReference type="EMBL" id="JANRMI010000002">
    <property type="protein sequence ID" value="MDG0815823.1"/>
    <property type="molecule type" value="Genomic_DNA"/>
</dbReference>
<gene>
    <name evidence="13" type="ORF">NWE73_05590</name>
</gene>
<evidence type="ECO:0000256" key="9">
    <source>
        <dbReference type="ARBA" id="ARBA00023016"/>
    </source>
</evidence>
<evidence type="ECO:0000256" key="4">
    <source>
        <dbReference type="ARBA" id="ARBA00013035"/>
    </source>
</evidence>
<evidence type="ECO:0000259" key="12">
    <source>
        <dbReference type="PROSITE" id="PS50106"/>
    </source>
</evidence>
<dbReference type="Gene3D" id="2.40.10.10">
    <property type="entry name" value="Trypsin-like serine proteases"/>
    <property type="match status" value="2"/>
</dbReference>
<dbReference type="SMART" id="SM00228">
    <property type="entry name" value="PDZ"/>
    <property type="match status" value="2"/>
</dbReference>
<dbReference type="InterPro" id="IPR001478">
    <property type="entry name" value="PDZ"/>
</dbReference>
<evidence type="ECO:0000256" key="8">
    <source>
        <dbReference type="ARBA" id="ARBA00022801"/>
    </source>
</evidence>
<keyword evidence="7" id="KW-0574">Periplasm</keyword>
<keyword evidence="9" id="KW-0346">Stress response</keyword>
<feature type="signal peptide" evidence="11">
    <location>
        <begin position="1"/>
        <end position="23"/>
    </location>
</feature>
<dbReference type="PANTHER" id="PTHR22939:SF130">
    <property type="entry name" value="PERIPLASMIC SERINE ENDOPROTEASE DEGP-LIKE-RELATED"/>
    <property type="match status" value="1"/>
</dbReference>
<sequence>MKQFFTLALPVLSTLAMALPVQAQNLPKDPPKLNLSAPLPANLFVELAKAINPAVVNISTSALPRNNPRMRDPMMDMLEQLYGIRMQPQQQSNKPQQIGLGTGFIIREDGLIVTNNHVIQGADQIQVQLSEGSKDVYDAVLIGSDARTDIALIKITPKGKVPYAVLGSSKDLEVGEWVAAFGNPFGHGHSMTKGLISSKGRDITEINKIPLLQTDASINPGNSGGPLVNTKGQVIGVNSAIDARAQGIGFAIPIDDVKALIPQLESKGRIARGYIGTALGDIDAEAAEYLGLGDTRGAVITQLDPRGPAAKAGVKMYDIVTEFNGRKITNSLELQDAVADATIGKSVKASLLRNRKPVTVSMLITERPEDAPKKASPKKAYQGQKAPFNLGFTVLDPNDQLRAEMGLPDDMRQPVVIDTVMNSAASKAGLQAGDVILDVNKNSVETSKDVLKSLKKGSNTLRIARNARIQIINIETN</sequence>
<dbReference type="InterPro" id="IPR041489">
    <property type="entry name" value="PDZ_6"/>
</dbReference>
<dbReference type="PANTHER" id="PTHR22939">
    <property type="entry name" value="SERINE PROTEASE FAMILY S1C HTRA-RELATED"/>
    <property type="match status" value="1"/>
</dbReference>
<comment type="caution">
    <text evidence="13">The sequence shown here is derived from an EMBL/GenBank/DDBJ whole genome shotgun (WGS) entry which is preliminary data.</text>
</comment>
<feature type="domain" description="PDZ" evidence="12">
    <location>
        <begin position="374"/>
        <end position="463"/>
    </location>
</feature>
<dbReference type="Gene3D" id="2.30.42.10">
    <property type="match status" value="2"/>
</dbReference>
<dbReference type="Pfam" id="PF13365">
    <property type="entry name" value="Trypsin_2"/>
    <property type="match status" value="1"/>
</dbReference>
<comment type="subcellular location">
    <subcellularLocation>
        <location evidence="2">Periplasm</location>
    </subcellularLocation>
</comment>
<feature type="domain" description="PDZ" evidence="12">
    <location>
        <begin position="279"/>
        <end position="338"/>
    </location>
</feature>
<evidence type="ECO:0000256" key="5">
    <source>
        <dbReference type="ARBA" id="ARBA00013958"/>
    </source>
</evidence>
<evidence type="ECO:0000256" key="7">
    <source>
        <dbReference type="ARBA" id="ARBA00022764"/>
    </source>
</evidence>
<dbReference type="InterPro" id="IPR043504">
    <property type="entry name" value="Peptidase_S1_PA_chymotrypsin"/>
</dbReference>
<dbReference type="InterPro" id="IPR036034">
    <property type="entry name" value="PDZ_sf"/>
</dbReference>
<dbReference type="InterPro" id="IPR009003">
    <property type="entry name" value="Peptidase_S1_PA"/>
</dbReference>
<dbReference type="RefSeq" id="WP_277577302.1">
    <property type="nucleotide sequence ID" value="NZ_JANRMI010000002.1"/>
</dbReference>
<comment type="catalytic activity">
    <reaction evidence="1">
        <text>Acts on substrates that are at least partially unfolded. The cleavage site P1 residue is normally between a pair of hydrophobic residues, such as Val-|-Val.</text>
        <dbReference type="EC" id="3.4.21.107"/>
    </reaction>
</comment>
<evidence type="ECO:0000256" key="3">
    <source>
        <dbReference type="ARBA" id="ARBA00010541"/>
    </source>
</evidence>
<evidence type="ECO:0000256" key="1">
    <source>
        <dbReference type="ARBA" id="ARBA00001772"/>
    </source>
</evidence>
<keyword evidence="8" id="KW-0378">Hydrolase</keyword>
<evidence type="ECO:0000256" key="2">
    <source>
        <dbReference type="ARBA" id="ARBA00004418"/>
    </source>
</evidence>
<evidence type="ECO:0000256" key="6">
    <source>
        <dbReference type="ARBA" id="ARBA00022670"/>
    </source>
</evidence>
<keyword evidence="6" id="KW-0645">Protease</keyword>
<dbReference type="PRINTS" id="PR00834">
    <property type="entry name" value="PROTEASES2C"/>
</dbReference>
<evidence type="ECO:0000313" key="14">
    <source>
        <dbReference type="Proteomes" id="UP001152321"/>
    </source>
</evidence>
<name>A0ABT6DL27_9BACT</name>
<dbReference type="PROSITE" id="PS50106">
    <property type="entry name" value="PDZ"/>
    <property type="match status" value="2"/>
</dbReference>
<dbReference type="Pfam" id="PF17820">
    <property type="entry name" value="PDZ_6"/>
    <property type="match status" value="1"/>
</dbReference>